<evidence type="ECO:0000256" key="1">
    <source>
        <dbReference type="SAM" id="MobiDB-lite"/>
    </source>
</evidence>
<dbReference type="Proteomes" id="UP000232688">
    <property type="component" value="Unassembled WGS sequence"/>
</dbReference>
<dbReference type="AlphaFoldDB" id="A0A2I1F949"/>
<dbReference type="EMBL" id="LLXH01000726">
    <property type="protein sequence ID" value="PKC63543.1"/>
    <property type="molecule type" value="Genomic_DNA"/>
</dbReference>
<dbReference type="VEuPathDB" id="FungiDB:RhiirFUN_016701"/>
<gene>
    <name evidence="2" type="ORF">RhiirA1_463621</name>
</gene>
<proteinExistence type="predicted"/>
<dbReference type="VEuPathDB" id="FungiDB:RhiirA1_463621"/>
<accession>A0A2I1F949</accession>
<sequence>MPAQISTILYLSGYKEKVSGAYFIGNATGHTRIDDGDKVQTFNITVFYPMDESKPCYLPKIKDGQVLSISNSKFSQGNNNELDLILSSASILNINPEQLPIHQITIVGVATATETPTITDVGVQLECTISDYISKEKPVEIQVTLFHPPGGRLTNQTSTVKRGSTIFFSGALTVIDDKLYVELHNFSFIRANQTFSPSASTKKMPWSSKSSTPDNPTTTTNIVQTIHNRKKSDNPPIPITVTPNSKSKKTSNHIIILDDQNLPPRPPTPEKFIPLSTTSTQKTPRTTRKNSQQLTPTTTKRNTRSSIRTNKKRKLSDIASEIIATAEDAEDAEDAVDTEYNEYAKYAEDDEDTGDV</sequence>
<evidence type="ECO:0000313" key="3">
    <source>
        <dbReference type="Proteomes" id="UP000232688"/>
    </source>
</evidence>
<organism evidence="2 3">
    <name type="scientific">Rhizophagus irregularis</name>
    <dbReference type="NCBI Taxonomy" id="588596"/>
    <lineage>
        <taxon>Eukaryota</taxon>
        <taxon>Fungi</taxon>
        <taxon>Fungi incertae sedis</taxon>
        <taxon>Mucoromycota</taxon>
        <taxon>Glomeromycotina</taxon>
        <taxon>Glomeromycetes</taxon>
        <taxon>Glomerales</taxon>
        <taxon>Glomeraceae</taxon>
        <taxon>Rhizophagus</taxon>
    </lineage>
</organism>
<evidence type="ECO:0000313" key="2">
    <source>
        <dbReference type="EMBL" id="PKC63543.1"/>
    </source>
</evidence>
<dbReference type="VEuPathDB" id="FungiDB:FUN_000143"/>
<comment type="caution">
    <text evidence="2">The sequence shown here is derived from an EMBL/GenBank/DDBJ whole genome shotgun (WGS) entry which is preliminary data.</text>
</comment>
<feature type="region of interest" description="Disordered" evidence="1">
    <location>
        <begin position="197"/>
        <end position="315"/>
    </location>
</feature>
<reference evidence="2 3" key="1">
    <citation type="submission" date="2017-10" db="EMBL/GenBank/DDBJ databases">
        <title>Extensive intraspecific genome diversity in a model arbuscular mycorrhizal fungus.</title>
        <authorList>
            <person name="Chen E.C.H."/>
            <person name="Morin E."/>
            <person name="Baudet D."/>
            <person name="Noel J."/>
            <person name="Ndikumana S."/>
            <person name="Charron P."/>
            <person name="St-Onge C."/>
            <person name="Giorgi J."/>
            <person name="Grigoriev I.V."/>
            <person name="Roux C."/>
            <person name="Martin F.M."/>
            <person name="Corradi N."/>
        </authorList>
    </citation>
    <scope>NUCLEOTIDE SEQUENCE [LARGE SCALE GENOMIC DNA]</scope>
    <source>
        <strain evidence="2 3">A1</strain>
    </source>
</reference>
<name>A0A2I1F949_9GLOM</name>
<reference evidence="2 3" key="2">
    <citation type="submission" date="2017-10" db="EMBL/GenBank/DDBJ databases">
        <title>Genome analyses suggest a sexual origin of heterokaryosis in a supposedly ancient asexual fungus.</title>
        <authorList>
            <person name="Corradi N."/>
            <person name="Sedzielewska K."/>
            <person name="Noel J."/>
            <person name="Charron P."/>
            <person name="Farinelli L."/>
            <person name="Marton T."/>
            <person name="Kruger M."/>
            <person name="Pelin A."/>
            <person name="Brachmann A."/>
            <person name="Corradi N."/>
        </authorList>
    </citation>
    <scope>NUCLEOTIDE SEQUENCE [LARGE SCALE GENOMIC DNA]</scope>
    <source>
        <strain evidence="2 3">A1</strain>
    </source>
</reference>
<protein>
    <submittedName>
        <fullName evidence="2">Uncharacterized protein</fullName>
    </submittedName>
</protein>
<dbReference type="OrthoDB" id="2364940at2759"/>
<feature type="compositionally biased region" description="Polar residues" evidence="1">
    <location>
        <begin position="290"/>
        <end position="308"/>
    </location>
</feature>
<feature type="compositionally biased region" description="Low complexity" evidence="1">
    <location>
        <begin position="207"/>
        <end position="221"/>
    </location>
</feature>